<dbReference type="EMBL" id="QHKM01000001">
    <property type="protein sequence ID" value="RAK70618.1"/>
    <property type="molecule type" value="Genomic_DNA"/>
</dbReference>
<dbReference type="PROSITE" id="PS51257">
    <property type="entry name" value="PROKAR_LIPOPROTEIN"/>
    <property type="match status" value="1"/>
</dbReference>
<reference evidence="2" key="1">
    <citation type="submission" date="2018-05" db="EMBL/GenBank/DDBJ databases">
        <authorList>
            <person name="Nie L."/>
        </authorList>
    </citation>
    <scope>NUCLEOTIDE SEQUENCE [LARGE SCALE GENOMIC DNA]</scope>
    <source>
        <strain evidence="2">NL</strain>
    </source>
</reference>
<evidence type="ECO:0000313" key="1">
    <source>
        <dbReference type="EMBL" id="RAK70618.1"/>
    </source>
</evidence>
<accession>A0A328BZL4</accession>
<dbReference type="Proteomes" id="UP000248553">
    <property type="component" value="Unassembled WGS sequence"/>
</dbReference>
<dbReference type="RefSeq" id="WP_111477368.1">
    <property type="nucleotide sequence ID" value="NZ_QHKM01000001.1"/>
</dbReference>
<comment type="caution">
    <text evidence="1">The sequence shown here is derived from an EMBL/GenBank/DDBJ whole genome shotgun (WGS) entry which is preliminary data.</text>
</comment>
<gene>
    <name evidence="1" type="ORF">DLM85_07245</name>
</gene>
<dbReference type="OrthoDB" id="1429200at2"/>
<name>A0A328BZL4_9BACT</name>
<protein>
    <recommendedName>
        <fullName evidence="3">Lipoprotein</fullName>
    </recommendedName>
</protein>
<evidence type="ECO:0008006" key="3">
    <source>
        <dbReference type="Google" id="ProtNLM"/>
    </source>
</evidence>
<evidence type="ECO:0000313" key="2">
    <source>
        <dbReference type="Proteomes" id="UP000248553"/>
    </source>
</evidence>
<sequence>MKKLLSFLPLLLTGCGDCEDVHLTPEERAWFADYQQGTTLTFRSNRGATNTLTVQPRQEWYENKPCNKLESGPYHFIFSQVVLRPASAYDEKHRDFVLNIRKTHPERPGLLTFSAAGLDGTTDALPGKPTATLQQQVCTLSSGKTYPAAYVFRQGQNATNYGNGRMQAFYWDKTDGLIRYELADGEIFDLAAR</sequence>
<keyword evidence="2" id="KW-1185">Reference proteome</keyword>
<dbReference type="AlphaFoldDB" id="A0A328BZL4"/>
<proteinExistence type="predicted"/>
<organism evidence="1 2">
    <name type="scientific">Hymenobacter edaphi</name>
    <dbReference type="NCBI Taxonomy" id="2211146"/>
    <lineage>
        <taxon>Bacteria</taxon>
        <taxon>Pseudomonadati</taxon>
        <taxon>Bacteroidota</taxon>
        <taxon>Cytophagia</taxon>
        <taxon>Cytophagales</taxon>
        <taxon>Hymenobacteraceae</taxon>
        <taxon>Hymenobacter</taxon>
    </lineage>
</organism>